<keyword evidence="3" id="KW-0547">Nucleotide-binding</keyword>
<evidence type="ECO:0000256" key="1">
    <source>
        <dbReference type="SAM" id="Coils"/>
    </source>
</evidence>
<dbReference type="PANTHER" id="PTHR43941:SF1">
    <property type="entry name" value="STRUCTURAL MAINTENANCE OF CHROMOSOMES PROTEIN 2"/>
    <property type="match status" value="1"/>
</dbReference>
<feature type="region of interest" description="Disordered" evidence="2">
    <location>
        <begin position="954"/>
        <end position="976"/>
    </location>
</feature>
<dbReference type="GO" id="GO:0005524">
    <property type="term" value="F:ATP binding"/>
    <property type="evidence" value="ECO:0007669"/>
    <property type="project" value="UniProtKB-KW"/>
</dbReference>
<feature type="region of interest" description="Disordered" evidence="2">
    <location>
        <begin position="392"/>
        <end position="422"/>
    </location>
</feature>
<feature type="region of interest" description="Disordered" evidence="2">
    <location>
        <begin position="316"/>
        <end position="347"/>
    </location>
</feature>
<dbReference type="InterPro" id="IPR027417">
    <property type="entry name" value="P-loop_NTPase"/>
</dbReference>
<dbReference type="SUPFAM" id="SSF52540">
    <property type="entry name" value="P-loop containing nucleoside triphosphate hydrolases"/>
    <property type="match status" value="1"/>
</dbReference>
<evidence type="ECO:0000256" key="2">
    <source>
        <dbReference type="SAM" id="MobiDB-lite"/>
    </source>
</evidence>
<protein>
    <submittedName>
        <fullName evidence="3">Energy-coupling factor transporter ATP-binding protein EcfA2</fullName>
    </submittedName>
</protein>
<dbReference type="Gene3D" id="3.40.50.300">
    <property type="entry name" value="P-loop containing nucleotide triphosphate hydrolases"/>
    <property type="match status" value="1"/>
</dbReference>
<reference evidence="3 4" key="1">
    <citation type="submission" date="2020-08" db="EMBL/GenBank/DDBJ databases">
        <title>Sequencing the genomes of 1000 actinobacteria strains.</title>
        <authorList>
            <person name="Klenk H.-P."/>
        </authorList>
    </citation>
    <scope>NUCLEOTIDE SEQUENCE [LARGE SCALE GENOMIC DNA]</scope>
    <source>
        <strain evidence="3 4">DSM 43768</strain>
    </source>
</reference>
<feature type="compositionally biased region" description="Basic and acidic residues" evidence="2">
    <location>
        <begin position="513"/>
        <end position="530"/>
    </location>
</feature>
<evidence type="ECO:0000313" key="4">
    <source>
        <dbReference type="Proteomes" id="UP000565579"/>
    </source>
</evidence>
<feature type="compositionally biased region" description="Low complexity" evidence="2">
    <location>
        <begin position="403"/>
        <end position="420"/>
    </location>
</feature>
<dbReference type="RefSeq" id="WP_185101740.1">
    <property type="nucleotide sequence ID" value="NZ_JACHMI010000001.1"/>
</dbReference>
<proteinExistence type="predicted"/>
<dbReference type="Pfam" id="PF13558">
    <property type="entry name" value="SbcC_Walker_B"/>
    <property type="match status" value="1"/>
</dbReference>
<dbReference type="PANTHER" id="PTHR43941">
    <property type="entry name" value="STRUCTURAL MAINTENANCE OF CHROMOSOMES PROTEIN 2"/>
    <property type="match status" value="1"/>
</dbReference>
<keyword evidence="4" id="KW-1185">Reference proteome</keyword>
<comment type="caution">
    <text evidence="3">The sequence shown here is derived from an EMBL/GenBank/DDBJ whole genome shotgun (WGS) entry which is preliminary data.</text>
</comment>
<feature type="compositionally biased region" description="Basic and acidic residues" evidence="2">
    <location>
        <begin position="954"/>
        <end position="963"/>
    </location>
</feature>
<evidence type="ECO:0000313" key="3">
    <source>
        <dbReference type="EMBL" id="MBB6547023.1"/>
    </source>
</evidence>
<feature type="compositionally biased region" description="Basic and acidic residues" evidence="2">
    <location>
        <begin position="321"/>
        <end position="338"/>
    </location>
</feature>
<accession>A0A7X0NP21</accession>
<dbReference type="EMBL" id="JACHMI010000001">
    <property type="protein sequence ID" value="MBB6547023.1"/>
    <property type="molecule type" value="Genomic_DNA"/>
</dbReference>
<organism evidence="3 4">
    <name type="scientific">Nonomuraea rubra</name>
    <dbReference type="NCBI Taxonomy" id="46180"/>
    <lineage>
        <taxon>Bacteria</taxon>
        <taxon>Bacillati</taxon>
        <taxon>Actinomycetota</taxon>
        <taxon>Actinomycetes</taxon>
        <taxon>Streptosporangiales</taxon>
        <taxon>Streptosporangiaceae</taxon>
        <taxon>Nonomuraea</taxon>
    </lineage>
</organism>
<feature type="region of interest" description="Disordered" evidence="2">
    <location>
        <begin position="513"/>
        <end position="537"/>
    </location>
</feature>
<feature type="region of interest" description="Disordered" evidence="2">
    <location>
        <begin position="553"/>
        <end position="572"/>
    </location>
</feature>
<name>A0A7X0NP21_9ACTN</name>
<gene>
    <name evidence="3" type="ORF">HD593_001818</name>
</gene>
<dbReference type="Proteomes" id="UP000565579">
    <property type="component" value="Unassembled WGS sequence"/>
</dbReference>
<keyword evidence="3" id="KW-0067">ATP-binding</keyword>
<sequence>MMTKTEHPARLLAAGDIATLGVPGADDRWQPTRAGVVNSWAWADETLLFADGWLALAGPNGSGKSLTASMLITVLLDAETSQTALSVSGKASGTLTSRHTDRNEREDRTGAWWLEYGLRDSLSGQTSYLTTGLWLRATVSELQRAFFIVPGRVGHDLILQRDREAIRIADLAEQLATLQGELFTSSSALRPQATAHLQSVGDERSYRQAVRTRLFTPLDEVQFEALISVLRSLRSVRTAEAISPVKMREVLTDALPALEPDQLKLIAEAMERIAELENQLDRARSEARLLKDAHRLYGRYLNAVSQLQAAELSSANNAYDDQTRRAREATEQLKKAESAKASAGTRLEATRTAISRLEGELGAADQVLGEHVGAKLPLLQERADELTVAAREADTRAEQATNSASEAADQAQESASSAAEAQRHLNDLADQLRRDSSVAGAESAFDRLLAALHDLAIGEPTVSAPSLDLPQLCATPLAWVEARTRQIRQVQDALHQHSEAQHTERAMADIRRRAEEDEDKARGAVEDASRAGRQAESGFTDELAIWSAALRHIEPPPPELGTPDPTSADGRLSPGKVSAWLELAASRTRDRIDVAGRRERATTDAALARQATKVAADARASHRAESVRAEKAAVRLQEVSVEIESESTADEQARSQAYEDHTAELATVQDEVAAARQRRSDSAAAAVLAARDWLTKTHRWRSSLVFLDPSTIALPGPAEHLPSAQLDALDPTTVYLAAHNAYAHAVPDLHDRVSAVHNRMEQIADHIDTVETELAQVRQAAPVPPAPVWRNRRPEDGVPLWALVDFADHLVPQKADRLEGALLVSGLLDALVTSDGRLVTGDLVITARTPAAGRTLADLLSPESHPDLSADQIAHVLRAIPVDACEAGQVPSTLTHGVLTSSCPSGYRAAYIGRTARERARRQRVAELEQKLARLEGEFAEAQEELAARNRDVEAAAKERDGVPPDGPLSAARQQRAELTTALASAEQAAVRRTTQADRVLAGVLAGLEAKAAQRSARLAAAQRDMQHAEQTALAADTRATEAEREATELAQIAAVSDTAHAEATRAQEEADAERSAFPHLLLAAVVEAHRVEDSADATLIGARASVIDASGRHTQATGAVKRALRTLNQAAALPDGSLLPTSRDTLDKHLHAVSSLDRAIDGCSAAARRCGELIQLVQRDARNAAALQTAAAKATEAAMKAGLAATKMVAHVAKIRELYGTEYQELFEERQNLASQLQQAKDAAETLLTERQTAEVDAVRARSTLEGIEPHRAEAERRRDHSLRLLGRLVDERLATLPDDLPADESGRPANLTAGLSWAYRLLAGKPSGPERLNTLVQNRNRALVALENSVRTASAALARFNRQVVLVTVEDTEWRRAIIAEPDATRGDDLDLALQALHASIAQLEEDLRDDVKQTMKTGMFTKLRRDIQVRRDAARELVRQIRGTLREVRTGVANVGVQVDWDVRKDEDAQHMIKLITQPPSEATFEQMYTVLRQRMDETVGEPWPDRVAHTFDYRAWHEWDISVTHSSFGDGSSEAFRKVSSRSNPLESLSTGERRLATMLPLLAAAWSMYSGDTYRGPRLLSIDEIDAAFDEPNLRQVLGLLRSWKFDVLATTPSISPMIKRESGRTMVHEVIAAGRQRITVPWLWEGHGDPRPLTLELNSPS</sequence>
<keyword evidence="1" id="KW-0175">Coiled coil</keyword>
<feature type="coiled-coil region" evidence="1">
    <location>
        <begin position="1224"/>
        <end position="1258"/>
    </location>
</feature>